<comment type="subcellular location">
    <subcellularLocation>
        <location evidence="1 12">Cytoplasm</location>
    </subcellularLocation>
</comment>
<evidence type="ECO:0000256" key="4">
    <source>
        <dbReference type="ARBA" id="ARBA00022598"/>
    </source>
</evidence>
<comment type="function">
    <text evidence="12">Catalyzes the attachment of valine to tRNA(Val). As ValRS can inadvertently accommodate and process structurally similar amino acids such as threonine, to avoid such errors, it has a 'posttransfer' editing activity that hydrolyzes mischarged Thr-tRNA(Val) in a tRNA-dependent manner.</text>
</comment>
<dbReference type="InterPro" id="IPR037118">
    <property type="entry name" value="Val-tRNA_synth_C_sf"/>
</dbReference>
<accession>A0A7G6E663</accession>
<dbReference type="InterPro" id="IPR019499">
    <property type="entry name" value="Val-tRNA_synth_tRNA-bd"/>
</dbReference>
<dbReference type="Gene3D" id="3.40.50.620">
    <property type="entry name" value="HUPs"/>
    <property type="match status" value="2"/>
</dbReference>
<keyword evidence="3 12" id="KW-0963">Cytoplasm</keyword>
<dbReference type="PANTHER" id="PTHR11946:SF93">
    <property type="entry name" value="VALINE--TRNA LIGASE, CHLOROPLASTIC_MITOCHONDRIAL 2"/>
    <property type="match status" value="1"/>
</dbReference>
<dbReference type="Proteomes" id="UP000515847">
    <property type="component" value="Chromosome"/>
</dbReference>
<dbReference type="InterPro" id="IPR002303">
    <property type="entry name" value="Valyl-tRNA_ligase"/>
</dbReference>
<dbReference type="OrthoDB" id="9810365at2"/>
<evidence type="ECO:0000256" key="2">
    <source>
        <dbReference type="ARBA" id="ARBA00011245"/>
    </source>
</evidence>
<sequence length="880" mass="101688">MSTNLPTTYDPKNVEEKWYKVWENNGYFHAEVDKTRTPFSIVMPPPNVTGSLHLGHALDNTLQDILTRWRRMQGYNTLWLPGTDHAGIATQAKVEEQLAKEGFSKYDLGREKFLERVWDWKHQYGNRITQQLRKLGTSCDWQRERFTLDEGCSKAVQEVFVRLYEKGLIYQGNYIINWCPKCQTTISDIEVEHEPKIGKIWHIKYPVIDSDEYIVVATTRPETMLGDTGVAVHPEDERYRHLIGKKVMLPLMDRAIPIFADEYVDKEFGSGAVKVTPAHDPNDFEMGLRHNLEQVVVMDREAFMNENAGNYQGMSRYEARERIVQDLKAMGLLVKVEEHEHAVGQCYRCDTVVEPMISKQWFVKMKPLAEPAIQAVLDGRTRFVPERFTKIYLNWMENIRNWCISRQLWWGHRIPVWYCQDCGEVICAKEPPTSCSKCESSRLEQDPDVLDTWFSSGLWPFSTMGWPEKTGELEHFYPTSVLVTGRDIIFFWVARMIFSALEFMEDVPFREVFIHGLVLDAQGRKMSKSLGNGVDPLEVIEQYGADTLRFMLITGNTPGNDLRFQFERLEAARNFANKIWNASRFALMNLADYEGDDFQPEYTLADRWIMSRFNRAAKEVTRNLERYDLGEAGRVLYEFIWNEFCDWYIELIKPRLYGKETESSKRTAQMVLAHVLRKTMELLHPFMPFITEEIWQHLPHQGETIMLAPWPALEEGQFDEKAEEDMIVIMEVIKAIRNLRSEMNVPPGRKAELILMAQNDSITKALQTGESYIMTLAGISQLEVVPINPVKPEHAVTAVVSGVEIYLPLKGLVDVEKELARLQKELENLHKEVARLAGKLNNPGFVEKAPKDVVEKEKAKLLDYQSKKAAIEERMASLGG</sequence>
<dbReference type="Pfam" id="PF00133">
    <property type="entry name" value="tRNA-synt_1"/>
    <property type="match status" value="1"/>
</dbReference>
<reference evidence="16 17" key="1">
    <citation type="journal article" date="2019" name="Front. Microbiol.">
        <title>Thermoanaerosceptrum fracticalcis gen. nov. sp. nov., a Novel Fumarate-Fermenting Microorganism From a Deep Fractured Carbonate Aquifer of the US Great Basin.</title>
        <authorList>
            <person name="Hamilton-Brehm S.D."/>
            <person name="Stewart L.E."/>
            <person name="Zavarin M."/>
            <person name="Caldwell M."/>
            <person name="Lawson P.A."/>
            <person name="Onstott T.C."/>
            <person name="Grzymski J."/>
            <person name="Neveux I."/>
            <person name="Lollar B.S."/>
            <person name="Russell C.E."/>
            <person name="Moser D.P."/>
        </authorList>
    </citation>
    <scope>NUCLEOTIDE SEQUENCE [LARGE SCALE GENOMIC DNA]</scope>
    <source>
        <strain evidence="16 17">DRI-13</strain>
    </source>
</reference>
<dbReference type="GO" id="GO:0005524">
    <property type="term" value="F:ATP binding"/>
    <property type="evidence" value="ECO:0007669"/>
    <property type="project" value="UniProtKB-UniRule"/>
</dbReference>
<dbReference type="InterPro" id="IPR009008">
    <property type="entry name" value="Val/Leu/Ile-tRNA-synth_edit"/>
</dbReference>
<comment type="similarity">
    <text evidence="11 12">Belongs to the class-I aminoacyl-tRNA synthetase family. ValS type 1 subfamily.</text>
</comment>
<organism evidence="16 17">
    <name type="scientific">Thermanaerosceptrum fracticalcis</name>
    <dbReference type="NCBI Taxonomy" id="1712410"/>
    <lineage>
        <taxon>Bacteria</taxon>
        <taxon>Bacillati</taxon>
        <taxon>Bacillota</taxon>
        <taxon>Clostridia</taxon>
        <taxon>Eubacteriales</taxon>
        <taxon>Peptococcaceae</taxon>
        <taxon>Thermanaerosceptrum</taxon>
    </lineage>
</organism>
<evidence type="ECO:0000256" key="12">
    <source>
        <dbReference type="HAMAP-Rule" id="MF_02004"/>
    </source>
</evidence>
<dbReference type="GO" id="GO:0006438">
    <property type="term" value="P:valyl-tRNA aminoacylation"/>
    <property type="evidence" value="ECO:0007669"/>
    <property type="project" value="UniProtKB-UniRule"/>
</dbReference>
<name>A0A7G6E663_THEFR</name>
<dbReference type="FunFam" id="3.40.50.620:FF:000098">
    <property type="entry name" value="Valine--tRNA ligase"/>
    <property type="match status" value="1"/>
</dbReference>
<dbReference type="HAMAP" id="MF_02004">
    <property type="entry name" value="Val_tRNA_synth_type1"/>
    <property type="match status" value="1"/>
</dbReference>
<dbReference type="FunFam" id="1.10.730.10:FF:000014">
    <property type="entry name" value="Valine--tRNA ligase"/>
    <property type="match status" value="1"/>
</dbReference>
<protein>
    <recommendedName>
        <fullName evidence="12">Valine--tRNA ligase</fullName>
        <ecNumber evidence="12">6.1.1.9</ecNumber>
    </recommendedName>
    <alternativeName>
        <fullName evidence="12">Valyl-tRNA synthetase</fullName>
        <shortName evidence="12">ValRS</shortName>
    </alternativeName>
</protein>
<feature type="coiled-coil region" evidence="12">
    <location>
        <begin position="812"/>
        <end position="874"/>
    </location>
</feature>
<dbReference type="InterPro" id="IPR033705">
    <property type="entry name" value="Anticodon_Ia_Val"/>
</dbReference>
<evidence type="ECO:0000259" key="13">
    <source>
        <dbReference type="Pfam" id="PF00133"/>
    </source>
</evidence>
<feature type="domain" description="Methionyl/Valyl/Leucyl/Isoleucyl-tRNA synthetase anticodon-binding" evidence="14">
    <location>
        <begin position="606"/>
        <end position="754"/>
    </location>
</feature>
<evidence type="ECO:0000256" key="8">
    <source>
        <dbReference type="ARBA" id="ARBA00023054"/>
    </source>
</evidence>
<comment type="domain">
    <text evidence="12">The C-terminal coiled-coil domain is crucial for aminoacylation activity.</text>
</comment>
<dbReference type="Gene3D" id="1.10.287.380">
    <property type="entry name" value="Valyl-tRNA synthetase, C-terminal domain"/>
    <property type="match status" value="1"/>
</dbReference>
<feature type="binding site" evidence="12">
    <location>
        <position position="528"/>
    </location>
    <ligand>
        <name>ATP</name>
        <dbReference type="ChEBI" id="CHEBI:30616"/>
    </ligand>
</feature>
<gene>
    <name evidence="12" type="primary">valS</name>
    <name evidence="16" type="ORF">BR63_15575</name>
</gene>
<dbReference type="FunFam" id="3.90.740.10:FF:000005">
    <property type="entry name" value="Valine--tRNA ligase, mitochondrial"/>
    <property type="match status" value="1"/>
</dbReference>
<dbReference type="SUPFAM" id="SSF50677">
    <property type="entry name" value="ValRS/IleRS/LeuRS editing domain"/>
    <property type="match status" value="1"/>
</dbReference>
<evidence type="ECO:0000259" key="15">
    <source>
        <dbReference type="Pfam" id="PF10458"/>
    </source>
</evidence>
<dbReference type="Pfam" id="PF10458">
    <property type="entry name" value="Val_tRNA-synt_C"/>
    <property type="match status" value="1"/>
</dbReference>
<dbReference type="SUPFAM" id="SSF46589">
    <property type="entry name" value="tRNA-binding arm"/>
    <property type="match status" value="1"/>
</dbReference>
<keyword evidence="4 12" id="KW-0436">Ligase</keyword>
<dbReference type="CDD" id="cd07962">
    <property type="entry name" value="Anticodon_Ia_Val"/>
    <property type="match status" value="1"/>
</dbReference>
<dbReference type="RefSeq" id="WP_034425321.1">
    <property type="nucleotide sequence ID" value="NZ_CP045798.1"/>
</dbReference>
<dbReference type="NCBIfam" id="NF004349">
    <property type="entry name" value="PRK05729.1"/>
    <property type="match status" value="1"/>
</dbReference>
<evidence type="ECO:0000256" key="1">
    <source>
        <dbReference type="ARBA" id="ARBA00004496"/>
    </source>
</evidence>
<comment type="subunit">
    <text evidence="2 12">Monomer.</text>
</comment>
<keyword evidence="9 12" id="KW-0030">Aminoacyl-tRNA synthetase</keyword>
<dbReference type="EMBL" id="CP045798">
    <property type="protein sequence ID" value="QNB47567.1"/>
    <property type="molecule type" value="Genomic_DNA"/>
</dbReference>
<evidence type="ECO:0000256" key="9">
    <source>
        <dbReference type="ARBA" id="ARBA00023146"/>
    </source>
</evidence>
<evidence type="ECO:0000256" key="10">
    <source>
        <dbReference type="ARBA" id="ARBA00047552"/>
    </source>
</evidence>
<keyword evidence="8 12" id="KW-0175">Coiled coil</keyword>
<keyword evidence="6 12" id="KW-0067">ATP-binding</keyword>
<dbReference type="KEGG" id="tfr:BR63_15575"/>
<dbReference type="PRINTS" id="PR00986">
    <property type="entry name" value="TRNASYNTHVAL"/>
</dbReference>
<feature type="domain" description="Valyl-tRNA synthetase tRNA-binding arm" evidence="15">
    <location>
        <begin position="814"/>
        <end position="879"/>
    </location>
</feature>
<dbReference type="PROSITE" id="PS00178">
    <property type="entry name" value="AA_TRNA_LIGASE_I"/>
    <property type="match status" value="1"/>
</dbReference>
<dbReference type="InterPro" id="IPR002300">
    <property type="entry name" value="aa-tRNA-synth_Ia"/>
</dbReference>
<evidence type="ECO:0000313" key="17">
    <source>
        <dbReference type="Proteomes" id="UP000515847"/>
    </source>
</evidence>
<feature type="short sequence motif" description="'HIGH' region" evidence="12">
    <location>
        <begin position="46"/>
        <end position="56"/>
    </location>
</feature>
<dbReference type="GO" id="GO:0002161">
    <property type="term" value="F:aminoacyl-tRNA deacylase activity"/>
    <property type="evidence" value="ECO:0007669"/>
    <property type="project" value="InterPro"/>
</dbReference>
<evidence type="ECO:0000259" key="14">
    <source>
        <dbReference type="Pfam" id="PF08264"/>
    </source>
</evidence>
<dbReference type="GO" id="GO:0004832">
    <property type="term" value="F:valine-tRNA ligase activity"/>
    <property type="evidence" value="ECO:0007669"/>
    <property type="project" value="UniProtKB-UniRule"/>
</dbReference>
<comment type="domain">
    <text evidence="12">ValRS has two distinct active sites: one for aminoacylation and one for editing. The misactivated threonine is translocated from the active site to the editing site.</text>
</comment>
<keyword evidence="7 12" id="KW-0648">Protein biosynthesis</keyword>
<dbReference type="InterPro" id="IPR010978">
    <property type="entry name" value="tRNA-bd_arm"/>
</dbReference>
<feature type="short sequence motif" description="'KMSKS' region" evidence="12">
    <location>
        <begin position="525"/>
        <end position="529"/>
    </location>
</feature>
<dbReference type="FunFam" id="3.40.50.620:FF:000032">
    <property type="entry name" value="Valine--tRNA ligase"/>
    <property type="match status" value="1"/>
</dbReference>
<dbReference type="NCBIfam" id="TIGR00422">
    <property type="entry name" value="valS"/>
    <property type="match status" value="1"/>
</dbReference>
<dbReference type="SUPFAM" id="SSF47323">
    <property type="entry name" value="Anticodon-binding domain of a subclass of class I aminoacyl-tRNA synthetases"/>
    <property type="match status" value="1"/>
</dbReference>
<comment type="catalytic activity">
    <reaction evidence="10 12">
        <text>tRNA(Val) + L-valine + ATP = L-valyl-tRNA(Val) + AMP + diphosphate</text>
        <dbReference type="Rhea" id="RHEA:10704"/>
        <dbReference type="Rhea" id="RHEA-COMP:9672"/>
        <dbReference type="Rhea" id="RHEA-COMP:9708"/>
        <dbReference type="ChEBI" id="CHEBI:30616"/>
        <dbReference type="ChEBI" id="CHEBI:33019"/>
        <dbReference type="ChEBI" id="CHEBI:57762"/>
        <dbReference type="ChEBI" id="CHEBI:78442"/>
        <dbReference type="ChEBI" id="CHEBI:78537"/>
        <dbReference type="ChEBI" id="CHEBI:456215"/>
        <dbReference type="EC" id="6.1.1.9"/>
    </reaction>
</comment>
<dbReference type="EC" id="6.1.1.9" evidence="12"/>
<dbReference type="InterPro" id="IPR001412">
    <property type="entry name" value="aa-tRNA-synth_I_CS"/>
</dbReference>
<proteinExistence type="inferred from homology"/>
<feature type="domain" description="Aminoacyl-tRNA synthetase class Ia" evidence="13">
    <location>
        <begin position="17"/>
        <end position="564"/>
    </location>
</feature>
<evidence type="ECO:0000256" key="5">
    <source>
        <dbReference type="ARBA" id="ARBA00022741"/>
    </source>
</evidence>
<evidence type="ECO:0000256" key="7">
    <source>
        <dbReference type="ARBA" id="ARBA00022917"/>
    </source>
</evidence>
<dbReference type="InterPro" id="IPR009080">
    <property type="entry name" value="tRNAsynth_Ia_anticodon-bd"/>
</dbReference>
<dbReference type="GO" id="GO:0005829">
    <property type="term" value="C:cytosol"/>
    <property type="evidence" value="ECO:0007669"/>
    <property type="project" value="TreeGrafter"/>
</dbReference>
<dbReference type="Pfam" id="PF08264">
    <property type="entry name" value="Anticodon_1"/>
    <property type="match status" value="1"/>
</dbReference>
<dbReference type="InterPro" id="IPR013155">
    <property type="entry name" value="M/V/L/I-tRNA-synth_anticd-bd"/>
</dbReference>
<evidence type="ECO:0000256" key="6">
    <source>
        <dbReference type="ARBA" id="ARBA00022840"/>
    </source>
</evidence>
<dbReference type="PANTHER" id="PTHR11946">
    <property type="entry name" value="VALYL-TRNA SYNTHETASES"/>
    <property type="match status" value="1"/>
</dbReference>
<evidence type="ECO:0000256" key="3">
    <source>
        <dbReference type="ARBA" id="ARBA00022490"/>
    </source>
</evidence>
<dbReference type="FunFam" id="1.10.287.380:FF:000001">
    <property type="entry name" value="Valine--tRNA ligase"/>
    <property type="match status" value="1"/>
</dbReference>
<evidence type="ECO:0000313" key="16">
    <source>
        <dbReference type="EMBL" id="QNB47567.1"/>
    </source>
</evidence>
<evidence type="ECO:0000256" key="11">
    <source>
        <dbReference type="ARBA" id="ARBA00060830"/>
    </source>
</evidence>
<keyword evidence="5 12" id="KW-0547">Nucleotide-binding</keyword>
<keyword evidence="17" id="KW-1185">Reference proteome</keyword>
<dbReference type="Gene3D" id="1.10.730.10">
    <property type="entry name" value="Isoleucyl-tRNA Synthetase, Domain 1"/>
    <property type="match status" value="1"/>
</dbReference>
<dbReference type="InterPro" id="IPR014729">
    <property type="entry name" value="Rossmann-like_a/b/a_fold"/>
</dbReference>
<dbReference type="CDD" id="cd00817">
    <property type="entry name" value="ValRS_core"/>
    <property type="match status" value="1"/>
</dbReference>
<dbReference type="SUPFAM" id="SSF52374">
    <property type="entry name" value="Nucleotidylyl transferase"/>
    <property type="match status" value="1"/>
</dbReference>
<dbReference type="AlphaFoldDB" id="A0A7G6E663"/>